<name>A0AAE0H767_9PEZI</name>
<comment type="caution">
    <text evidence="1">The sequence shown here is derived from an EMBL/GenBank/DDBJ whole genome shotgun (WGS) entry which is preliminary data.</text>
</comment>
<dbReference type="Proteomes" id="UP001278766">
    <property type="component" value="Unassembled WGS sequence"/>
</dbReference>
<dbReference type="RefSeq" id="XP_062654748.1">
    <property type="nucleotide sequence ID" value="XM_062806916.1"/>
</dbReference>
<reference evidence="1" key="2">
    <citation type="submission" date="2023-06" db="EMBL/GenBank/DDBJ databases">
        <authorList>
            <consortium name="Lawrence Berkeley National Laboratory"/>
            <person name="Haridas S."/>
            <person name="Hensen N."/>
            <person name="Bonometti L."/>
            <person name="Westerberg I."/>
            <person name="Brannstrom I.O."/>
            <person name="Guillou S."/>
            <person name="Cros-Aarteil S."/>
            <person name="Calhoun S."/>
            <person name="Kuo A."/>
            <person name="Mondo S."/>
            <person name="Pangilinan J."/>
            <person name="Riley R."/>
            <person name="Labutti K."/>
            <person name="Andreopoulos B."/>
            <person name="Lipzen A."/>
            <person name="Chen C."/>
            <person name="Yanf M."/>
            <person name="Daum C."/>
            <person name="Ng V."/>
            <person name="Clum A."/>
            <person name="Steindorff A."/>
            <person name="Ohm R."/>
            <person name="Martin F."/>
            <person name="Silar P."/>
            <person name="Natvig D."/>
            <person name="Lalanne C."/>
            <person name="Gautier V."/>
            <person name="Ament-Velasquez S.L."/>
            <person name="Kruys A."/>
            <person name="Hutchinson M.I."/>
            <person name="Powell A.J."/>
            <person name="Barry K."/>
            <person name="Miller A.N."/>
            <person name="Grigoriev I.V."/>
            <person name="Debuchy R."/>
            <person name="Gladieux P."/>
            <person name="Thoren M.H."/>
            <person name="Johannesson H."/>
        </authorList>
    </citation>
    <scope>NUCLEOTIDE SEQUENCE</scope>
    <source>
        <strain evidence="1">CBS 168.71</strain>
    </source>
</reference>
<dbReference type="AlphaFoldDB" id="A0AAE0H767"/>
<proteinExistence type="predicted"/>
<evidence type="ECO:0000313" key="1">
    <source>
        <dbReference type="EMBL" id="KAK3291234.1"/>
    </source>
</evidence>
<gene>
    <name evidence="1" type="ORF">B0H64DRAFT_446470</name>
</gene>
<reference evidence="1" key="1">
    <citation type="journal article" date="2023" name="Mol. Phylogenet. Evol.">
        <title>Genome-scale phylogeny and comparative genomics of the fungal order Sordariales.</title>
        <authorList>
            <person name="Hensen N."/>
            <person name="Bonometti L."/>
            <person name="Westerberg I."/>
            <person name="Brannstrom I.O."/>
            <person name="Guillou S."/>
            <person name="Cros-Aarteil S."/>
            <person name="Calhoun S."/>
            <person name="Haridas S."/>
            <person name="Kuo A."/>
            <person name="Mondo S."/>
            <person name="Pangilinan J."/>
            <person name="Riley R."/>
            <person name="LaButti K."/>
            <person name="Andreopoulos B."/>
            <person name="Lipzen A."/>
            <person name="Chen C."/>
            <person name="Yan M."/>
            <person name="Daum C."/>
            <person name="Ng V."/>
            <person name="Clum A."/>
            <person name="Steindorff A."/>
            <person name="Ohm R.A."/>
            <person name="Martin F."/>
            <person name="Silar P."/>
            <person name="Natvig D.O."/>
            <person name="Lalanne C."/>
            <person name="Gautier V."/>
            <person name="Ament-Velasquez S.L."/>
            <person name="Kruys A."/>
            <person name="Hutchinson M.I."/>
            <person name="Powell A.J."/>
            <person name="Barry K."/>
            <person name="Miller A.N."/>
            <person name="Grigoriev I.V."/>
            <person name="Debuchy R."/>
            <person name="Gladieux P."/>
            <person name="Hiltunen Thoren M."/>
            <person name="Johannesson H."/>
        </authorList>
    </citation>
    <scope>NUCLEOTIDE SEQUENCE</scope>
    <source>
        <strain evidence="1">CBS 168.71</strain>
    </source>
</reference>
<accession>A0AAE0H767</accession>
<evidence type="ECO:0000313" key="2">
    <source>
        <dbReference type="Proteomes" id="UP001278766"/>
    </source>
</evidence>
<sequence>MCYFDHQLWPCGWWKWGNFREQCPREYRTGETCGLKLVFNTYLEPEVCRHCDQIYKKQRRVAKMDDDVRRWRGEGNRRATIEKTEREMLALNMQIAELWAEHEVRKHAINY</sequence>
<protein>
    <submittedName>
        <fullName evidence="1">Uncharacterized protein</fullName>
    </submittedName>
</protein>
<keyword evidence="2" id="KW-1185">Reference proteome</keyword>
<organism evidence="1 2">
    <name type="scientific">Chaetomium fimeti</name>
    <dbReference type="NCBI Taxonomy" id="1854472"/>
    <lineage>
        <taxon>Eukaryota</taxon>
        <taxon>Fungi</taxon>
        <taxon>Dikarya</taxon>
        <taxon>Ascomycota</taxon>
        <taxon>Pezizomycotina</taxon>
        <taxon>Sordariomycetes</taxon>
        <taxon>Sordariomycetidae</taxon>
        <taxon>Sordariales</taxon>
        <taxon>Chaetomiaceae</taxon>
        <taxon>Chaetomium</taxon>
    </lineage>
</organism>
<dbReference type="EMBL" id="JAUEPN010000010">
    <property type="protein sequence ID" value="KAK3291234.1"/>
    <property type="molecule type" value="Genomic_DNA"/>
</dbReference>
<dbReference type="GeneID" id="87843864"/>